<keyword evidence="3" id="KW-1185">Reference proteome</keyword>
<proteinExistence type="predicted"/>
<sequence length="256" mass="29484">MIEGLKRCQINDIRERLRGWYNRPLGQALLQREREQLDSILPTLFGYHIVQVGCLLGDDLLAGSRIRHQVLLDADSGGETLMPAAYAYPDAMPIESGSVDVVLLPHTLEFERQPHQILREADRILIPEGHVVVLGFNPWSLWGIWRLCRCFSGKAPWCGDFLSLTRIKDWMALLGFDVVLVRRYFYRPPIQRVGVMKKLAFMEKLGARLWPRLSGAYVLVARKRVTTLTPIRPRWRPRRTLVGDLTPTTRSRHSHV</sequence>
<evidence type="ECO:0000313" key="3">
    <source>
        <dbReference type="Proteomes" id="UP000055136"/>
    </source>
</evidence>
<reference evidence="2" key="1">
    <citation type="submission" date="2015-10" db="EMBL/GenBank/DDBJ databases">
        <title>Description of Candidatus Tenderia electrophaga gen. nov, sp. nov., an Uncultivated Electroautotroph from a Biocathode Enrichment.</title>
        <authorList>
            <person name="Eddie B.J."/>
            <person name="Malanoski A.P."/>
            <person name="Wang Z."/>
            <person name="Hall R.J."/>
            <person name="Oh S.D."/>
            <person name="Heiner C."/>
            <person name="Lin B."/>
            <person name="Strycharz-Glaven S.M."/>
        </authorList>
    </citation>
    <scope>NUCLEOTIDE SEQUENCE [LARGE SCALE GENOMIC DNA]</scope>
    <source>
        <strain evidence="2">NRL1</strain>
    </source>
</reference>
<evidence type="ECO:0000313" key="2">
    <source>
        <dbReference type="EMBL" id="ALP53997.1"/>
    </source>
</evidence>
<feature type="domain" description="Methyltransferase type 11" evidence="1">
    <location>
        <begin position="91"/>
        <end position="133"/>
    </location>
</feature>
<accession>A0A0S2TG04</accession>
<dbReference type="Proteomes" id="UP000055136">
    <property type="component" value="Chromosome"/>
</dbReference>
<dbReference type="EMBL" id="CP013099">
    <property type="protein sequence ID" value="ALP53997.1"/>
    <property type="molecule type" value="Genomic_DNA"/>
</dbReference>
<dbReference type="AlphaFoldDB" id="A0A0S2TG04"/>
<dbReference type="InterPro" id="IPR013216">
    <property type="entry name" value="Methyltransf_11"/>
</dbReference>
<dbReference type="InterPro" id="IPR029063">
    <property type="entry name" value="SAM-dependent_MTases_sf"/>
</dbReference>
<protein>
    <recommendedName>
        <fullName evidence="1">Methyltransferase type 11 domain-containing protein</fullName>
    </recommendedName>
</protein>
<dbReference type="KEGG" id="tee:Tel_13120"/>
<gene>
    <name evidence="2" type="ORF">Tel_13120</name>
</gene>
<name>A0A0S2TG04_9GAMM</name>
<dbReference type="Gene3D" id="3.40.50.150">
    <property type="entry name" value="Vaccinia Virus protein VP39"/>
    <property type="match status" value="1"/>
</dbReference>
<evidence type="ECO:0000259" key="1">
    <source>
        <dbReference type="Pfam" id="PF08241"/>
    </source>
</evidence>
<organism evidence="2 3">
    <name type="scientific">Candidatus Tenderia electrophaga</name>
    <dbReference type="NCBI Taxonomy" id="1748243"/>
    <lineage>
        <taxon>Bacteria</taxon>
        <taxon>Pseudomonadati</taxon>
        <taxon>Pseudomonadota</taxon>
        <taxon>Gammaproteobacteria</taxon>
        <taxon>Candidatus Tenderiales</taxon>
        <taxon>Candidatus Tenderiaceae</taxon>
        <taxon>Candidatus Tenderia</taxon>
    </lineage>
</organism>
<dbReference type="Pfam" id="PF08241">
    <property type="entry name" value="Methyltransf_11"/>
    <property type="match status" value="1"/>
</dbReference>
<dbReference type="GO" id="GO:0008757">
    <property type="term" value="F:S-adenosylmethionine-dependent methyltransferase activity"/>
    <property type="evidence" value="ECO:0007669"/>
    <property type="project" value="InterPro"/>
</dbReference>
<dbReference type="STRING" id="1748243.Tel_13120"/>
<dbReference type="SUPFAM" id="SSF53335">
    <property type="entry name" value="S-adenosyl-L-methionine-dependent methyltransferases"/>
    <property type="match status" value="1"/>
</dbReference>